<dbReference type="RefSeq" id="WP_108915344.1">
    <property type="nucleotide sequence ID" value="NZ_BGJY01000001.1"/>
</dbReference>
<dbReference type="AlphaFoldDB" id="A0A2U1SVL7"/>
<protein>
    <recommendedName>
        <fullName evidence="1">UPF0276 protein C5689_00670</fullName>
    </recommendedName>
</protein>
<dbReference type="SUPFAM" id="SSF51658">
    <property type="entry name" value="Xylose isomerase-like"/>
    <property type="match status" value="1"/>
</dbReference>
<gene>
    <name evidence="2" type="ORF">C5689_00670</name>
</gene>
<name>A0A2U1SVL7_METSR</name>
<evidence type="ECO:0000313" key="2">
    <source>
        <dbReference type="EMBL" id="PWB95664.1"/>
    </source>
</evidence>
<keyword evidence="3" id="KW-1185">Reference proteome</keyword>
<dbReference type="Gene3D" id="3.20.20.150">
    <property type="entry name" value="Divalent-metal-dependent TIM barrel enzymes"/>
    <property type="match status" value="1"/>
</dbReference>
<dbReference type="EMBL" id="PUIV01000001">
    <property type="protein sequence ID" value="PWB95664.1"/>
    <property type="molecule type" value="Genomic_DNA"/>
</dbReference>
<dbReference type="NCBIfam" id="NF003818">
    <property type="entry name" value="PRK05409.1"/>
    <property type="match status" value="1"/>
</dbReference>
<dbReference type="InterPro" id="IPR036237">
    <property type="entry name" value="Xyl_isomerase-like_sf"/>
</dbReference>
<organism evidence="2 3">
    <name type="scientific">Methylosinus sporium</name>
    <dbReference type="NCBI Taxonomy" id="428"/>
    <lineage>
        <taxon>Bacteria</taxon>
        <taxon>Pseudomonadati</taxon>
        <taxon>Pseudomonadota</taxon>
        <taxon>Alphaproteobacteria</taxon>
        <taxon>Hyphomicrobiales</taxon>
        <taxon>Methylocystaceae</taxon>
        <taxon>Methylosinus</taxon>
    </lineage>
</organism>
<dbReference type="HAMAP" id="MF_00697">
    <property type="entry name" value="UPF0276"/>
    <property type="match status" value="1"/>
</dbReference>
<reference evidence="2 3" key="1">
    <citation type="journal article" date="2018" name="Appl. Microbiol. Biotechnol.">
        <title>Co-cultivation of the strictly anaerobic methanogen Methanosarcina barkeri with aerobic methanotrophs in an oxygen-limited membrane bioreactor.</title>
        <authorList>
            <person name="In 't Zandt M.H."/>
            <person name="van den Bosch T.J.M."/>
            <person name="Rijkers R."/>
            <person name="van Kessel M.A.H.J."/>
            <person name="Jetten M.S.M."/>
            <person name="Welte C.U."/>
        </authorList>
    </citation>
    <scope>NUCLEOTIDE SEQUENCE [LARGE SCALE GENOMIC DNA]</scope>
    <source>
        <strain evidence="2 3">DSM 17706</strain>
    </source>
</reference>
<evidence type="ECO:0000313" key="3">
    <source>
        <dbReference type="Proteomes" id="UP000245137"/>
    </source>
</evidence>
<dbReference type="OrthoDB" id="9763101at2"/>
<accession>A0A2U1SVL7</accession>
<comment type="similarity">
    <text evidence="1">Belongs to the UPF0276 family.</text>
</comment>
<dbReference type="InterPro" id="IPR007801">
    <property type="entry name" value="MbnB/TglH/ChrH"/>
</dbReference>
<sequence length="281" mass="31840">MTRPPALGHGLGLRPIYYDEILSTRPAVDWFEIISENYMVGGGRPTAMLERVRADYPIVMHGVAMSLASTDPLDFDYLSELKALAERIEPAWVSDHLAWTGVHGVTLHDLLPIPYTEEALAHVAERVMRVQDFLGRRLVVENASTYVAFRESEMSEWAFVNELARRADCLLLLDVNNVFVSGFNHGFDANEFIDTIDPDRVAQFHMAGHTDNGTHRIDTHDQPVCDEVWALYERARRRFGAVSTMIERDDNFPPFDELLTELGHMREIAARIDAENTRSAA</sequence>
<dbReference type="PANTHER" id="PTHR42194">
    <property type="entry name" value="UPF0276 PROTEIN HI_1600"/>
    <property type="match status" value="1"/>
</dbReference>
<dbReference type="Proteomes" id="UP000245137">
    <property type="component" value="Unassembled WGS sequence"/>
</dbReference>
<proteinExistence type="inferred from homology"/>
<dbReference type="PANTHER" id="PTHR42194:SF1">
    <property type="entry name" value="UPF0276 PROTEIN HI_1600"/>
    <property type="match status" value="1"/>
</dbReference>
<evidence type="ECO:0000256" key="1">
    <source>
        <dbReference type="HAMAP-Rule" id="MF_00697"/>
    </source>
</evidence>
<dbReference type="Pfam" id="PF05114">
    <property type="entry name" value="MbnB_TglH_ChrH"/>
    <property type="match status" value="1"/>
</dbReference>
<comment type="caution">
    <text evidence="2">The sequence shown here is derived from an EMBL/GenBank/DDBJ whole genome shotgun (WGS) entry which is preliminary data.</text>
</comment>